<protein>
    <submittedName>
        <fullName evidence="2">Uncharacterized protein</fullName>
    </submittedName>
</protein>
<sequence length="166" mass="18201">MVRQDTTFHAWSAFETTLLFFRDRETQTLHVSAPVLCGQKSPSARQIITGLTCASLLDLVARRKCEGWFEWDNAGRGTQQAPSGSLKGEFDESGDSAGYGSKRYGVSRSDGGDESCSDQTSPRKRQKSEVDTSQARELSGPFDDALYSLHLGGRQVSALQSRTLLC</sequence>
<dbReference type="EMBL" id="KL198107">
    <property type="protein sequence ID" value="KDQ07439.1"/>
    <property type="molecule type" value="Genomic_DNA"/>
</dbReference>
<evidence type="ECO:0000313" key="3">
    <source>
        <dbReference type="Proteomes" id="UP000027195"/>
    </source>
</evidence>
<reference evidence="3" key="1">
    <citation type="journal article" date="2014" name="Proc. Natl. Acad. Sci. U.S.A.">
        <title>Extensive sampling of basidiomycete genomes demonstrates inadequacy of the white-rot/brown-rot paradigm for wood decay fungi.</title>
        <authorList>
            <person name="Riley R."/>
            <person name="Salamov A.A."/>
            <person name="Brown D.W."/>
            <person name="Nagy L.G."/>
            <person name="Floudas D."/>
            <person name="Held B.W."/>
            <person name="Levasseur A."/>
            <person name="Lombard V."/>
            <person name="Morin E."/>
            <person name="Otillar R."/>
            <person name="Lindquist E.A."/>
            <person name="Sun H."/>
            <person name="LaButti K.M."/>
            <person name="Schmutz J."/>
            <person name="Jabbour D."/>
            <person name="Luo H."/>
            <person name="Baker S.E."/>
            <person name="Pisabarro A.G."/>
            <person name="Walton J.D."/>
            <person name="Blanchette R.A."/>
            <person name="Henrissat B."/>
            <person name="Martin F."/>
            <person name="Cullen D."/>
            <person name="Hibbett D.S."/>
            <person name="Grigoriev I.V."/>
        </authorList>
    </citation>
    <scope>NUCLEOTIDE SEQUENCE [LARGE SCALE GENOMIC DNA]</scope>
    <source>
        <strain evidence="3">FD-172 SS1</strain>
    </source>
</reference>
<gene>
    <name evidence="2" type="ORF">BOTBODRAFT_610203</name>
</gene>
<evidence type="ECO:0000256" key="1">
    <source>
        <dbReference type="SAM" id="MobiDB-lite"/>
    </source>
</evidence>
<dbReference type="InParanoid" id="A0A067LW98"/>
<dbReference type="HOGENOM" id="CLU_1602433_0_0_1"/>
<organism evidence="2 3">
    <name type="scientific">Botryobasidium botryosum (strain FD-172 SS1)</name>
    <dbReference type="NCBI Taxonomy" id="930990"/>
    <lineage>
        <taxon>Eukaryota</taxon>
        <taxon>Fungi</taxon>
        <taxon>Dikarya</taxon>
        <taxon>Basidiomycota</taxon>
        <taxon>Agaricomycotina</taxon>
        <taxon>Agaricomycetes</taxon>
        <taxon>Cantharellales</taxon>
        <taxon>Botryobasidiaceae</taxon>
        <taxon>Botryobasidium</taxon>
    </lineage>
</organism>
<dbReference type="Proteomes" id="UP000027195">
    <property type="component" value="Unassembled WGS sequence"/>
</dbReference>
<feature type="region of interest" description="Disordered" evidence="1">
    <location>
        <begin position="73"/>
        <end position="137"/>
    </location>
</feature>
<name>A0A067LW98_BOTB1</name>
<keyword evidence="3" id="KW-1185">Reference proteome</keyword>
<proteinExistence type="predicted"/>
<dbReference type="AlphaFoldDB" id="A0A067LW98"/>
<evidence type="ECO:0000313" key="2">
    <source>
        <dbReference type="EMBL" id="KDQ07439.1"/>
    </source>
</evidence>
<accession>A0A067LW98</accession>